<dbReference type="RefSeq" id="WP_212229291.1">
    <property type="nucleotide sequence ID" value="NZ_JAGUCN010000016.1"/>
</dbReference>
<organism evidence="2 3">
    <name type="scientific">Carboxylicivirga mesophila</name>
    <dbReference type="NCBI Taxonomy" id="1166478"/>
    <lineage>
        <taxon>Bacteria</taxon>
        <taxon>Pseudomonadati</taxon>
        <taxon>Bacteroidota</taxon>
        <taxon>Bacteroidia</taxon>
        <taxon>Marinilabiliales</taxon>
        <taxon>Marinilabiliaceae</taxon>
        <taxon>Carboxylicivirga</taxon>
    </lineage>
</organism>
<feature type="transmembrane region" description="Helical" evidence="1">
    <location>
        <begin position="20"/>
        <end position="43"/>
    </location>
</feature>
<reference evidence="2 3" key="1">
    <citation type="journal article" date="2014" name="Int. J. Syst. Evol. Microbiol.">
        <title>Carboxylicivirga gen. nov. in the family Marinilabiliaceae with two novel species, Carboxylicivirga mesophila sp. nov. and Carboxylicivirga taeanensis sp. nov., and reclassification of Cytophaga fermentans as Saccharicrinis fermentans gen. nov., comb. nov.</title>
        <authorList>
            <person name="Yang S.H."/>
            <person name="Seo H.S."/>
            <person name="Woo J.H."/>
            <person name="Oh H.M."/>
            <person name="Jang H."/>
            <person name="Lee J.H."/>
            <person name="Kim S.J."/>
            <person name="Kwon K.K."/>
        </authorList>
    </citation>
    <scope>NUCLEOTIDE SEQUENCE [LARGE SCALE GENOMIC DNA]</scope>
    <source>
        <strain evidence="2 3">JCM 18290</strain>
    </source>
</reference>
<keyword evidence="1" id="KW-0812">Transmembrane</keyword>
<feature type="transmembrane region" description="Helical" evidence="1">
    <location>
        <begin position="55"/>
        <end position="78"/>
    </location>
</feature>
<comment type="caution">
    <text evidence="2">The sequence shown here is derived from an EMBL/GenBank/DDBJ whole genome shotgun (WGS) entry which is preliminary data.</text>
</comment>
<feature type="transmembrane region" description="Helical" evidence="1">
    <location>
        <begin position="229"/>
        <end position="250"/>
    </location>
</feature>
<protein>
    <recommendedName>
        <fullName evidence="4">ABC transporter permease</fullName>
    </recommendedName>
</protein>
<evidence type="ECO:0000313" key="2">
    <source>
        <dbReference type="EMBL" id="MBS2212563.1"/>
    </source>
</evidence>
<keyword evidence="1" id="KW-1133">Transmembrane helix</keyword>
<keyword evidence="3" id="KW-1185">Reference proteome</keyword>
<dbReference type="EMBL" id="JAGUCN010000016">
    <property type="protein sequence ID" value="MBS2212563.1"/>
    <property type="molecule type" value="Genomic_DNA"/>
</dbReference>
<feature type="transmembrane region" description="Helical" evidence="1">
    <location>
        <begin position="188"/>
        <end position="209"/>
    </location>
</feature>
<proteinExistence type="predicted"/>
<dbReference type="Proteomes" id="UP000721861">
    <property type="component" value="Unassembled WGS sequence"/>
</dbReference>
<accession>A0ABS5KBZ8</accession>
<evidence type="ECO:0008006" key="4">
    <source>
        <dbReference type="Google" id="ProtNLM"/>
    </source>
</evidence>
<feature type="transmembrane region" description="Helical" evidence="1">
    <location>
        <begin position="98"/>
        <end position="119"/>
    </location>
</feature>
<feature type="transmembrane region" description="Helical" evidence="1">
    <location>
        <begin position="154"/>
        <end position="176"/>
    </location>
</feature>
<keyword evidence="1" id="KW-0472">Membrane</keyword>
<evidence type="ECO:0000313" key="3">
    <source>
        <dbReference type="Proteomes" id="UP000721861"/>
    </source>
</evidence>
<evidence type="ECO:0000256" key="1">
    <source>
        <dbReference type="SAM" id="Phobius"/>
    </source>
</evidence>
<sequence length="258" mass="29735">MNNTFNINRFGKLLKQQYQLAGKTLALALTSIFIGYTLILLIFTFNNAYIARMEWLPFFIILNSAIALPFAAYAFPAFRSKEKTFDFLLLPCSVTEKFTLNLIIRIIAPWIVLPVIFYISSHLATELALWYFPQSNIEGFRLWAIFSQIDHDDLFFAIVSILLTGLIHQSVLFTGATVFRKQPLIKTLLILGAVASIIIFYFYIIIGWVEIYKNGRMPWFAVFENNETTVYYLIGVEIALLLTTLAYAFYRVKEKEIA</sequence>
<gene>
    <name evidence="2" type="ORF">KEM09_14190</name>
</gene>
<name>A0ABS5KBZ8_9BACT</name>